<name>A0A1M5ECA9_9BACT</name>
<keyword evidence="2 13" id="KW-0444">Lipid biosynthesis</keyword>
<evidence type="ECO:0000256" key="6">
    <source>
        <dbReference type="ARBA" id="ARBA00023098"/>
    </source>
</evidence>
<feature type="domain" description="Glycerol-3-phosphate dehydrogenase NAD-dependent C-terminal" evidence="19">
    <location>
        <begin position="187"/>
        <end position="327"/>
    </location>
</feature>
<dbReference type="NCBIfam" id="NF000941">
    <property type="entry name" value="PRK00094.1-3"/>
    <property type="match status" value="1"/>
</dbReference>
<keyword evidence="13" id="KW-0547">Nucleotide-binding</keyword>
<feature type="binding site" evidence="13">
    <location>
        <position position="54"/>
    </location>
    <ligand>
        <name>NADPH</name>
        <dbReference type="ChEBI" id="CHEBI:57783"/>
    </ligand>
</feature>
<feature type="binding site" evidence="15">
    <location>
        <position position="111"/>
    </location>
    <ligand>
        <name>substrate</name>
    </ligand>
</feature>
<evidence type="ECO:0000256" key="1">
    <source>
        <dbReference type="ARBA" id="ARBA00011009"/>
    </source>
</evidence>
<dbReference type="GO" id="GO:0008654">
    <property type="term" value="P:phospholipid biosynthetic process"/>
    <property type="evidence" value="ECO:0007669"/>
    <property type="project" value="UniProtKB-KW"/>
</dbReference>
<feature type="binding site" evidence="13">
    <location>
        <position position="263"/>
    </location>
    <ligand>
        <name>sn-glycerol 3-phosphate</name>
        <dbReference type="ChEBI" id="CHEBI:57597"/>
    </ligand>
</feature>
<keyword evidence="4 13" id="KW-0560">Oxidoreductase</keyword>
<evidence type="ECO:0000256" key="10">
    <source>
        <dbReference type="ARBA" id="ARBA00066687"/>
    </source>
</evidence>
<evidence type="ECO:0000256" key="11">
    <source>
        <dbReference type="ARBA" id="ARBA00069372"/>
    </source>
</evidence>
<dbReference type="InterPro" id="IPR013328">
    <property type="entry name" value="6PGD_dom2"/>
</dbReference>
<comment type="similarity">
    <text evidence="1 13 17">Belongs to the NAD-dependent glycerol-3-phosphate dehydrogenase family.</text>
</comment>
<feature type="binding site" evidence="13">
    <location>
        <position position="37"/>
    </location>
    <ligand>
        <name>NADPH</name>
        <dbReference type="ChEBI" id="CHEBI:57783"/>
    </ligand>
</feature>
<dbReference type="PIRSF" id="PIRSF000114">
    <property type="entry name" value="Glycerol-3-P_dh"/>
    <property type="match status" value="1"/>
</dbReference>
<feature type="binding site" evidence="13">
    <location>
        <position position="145"/>
    </location>
    <ligand>
        <name>sn-glycerol 3-phosphate</name>
        <dbReference type="ChEBI" id="CHEBI:57597"/>
    </ligand>
</feature>
<feature type="binding site" evidence="13">
    <location>
        <position position="16"/>
    </location>
    <ligand>
        <name>NADPH</name>
        <dbReference type="ChEBI" id="CHEBI:57783"/>
    </ligand>
</feature>
<feature type="binding site" evidence="13">
    <location>
        <position position="262"/>
    </location>
    <ligand>
        <name>sn-glycerol 3-phosphate</name>
        <dbReference type="ChEBI" id="CHEBI:57597"/>
    </ligand>
</feature>
<dbReference type="GO" id="GO:0005975">
    <property type="term" value="P:carbohydrate metabolic process"/>
    <property type="evidence" value="ECO:0007669"/>
    <property type="project" value="InterPro"/>
</dbReference>
<evidence type="ECO:0000313" key="21">
    <source>
        <dbReference type="Proteomes" id="UP000184041"/>
    </source>
</evidence>
<feature type="binding site" evidence="13">
    <location>
        <position position="111"/>
    </location>
    <ligand>
        <name>NADPH</name>
        <dbReference type="ChEBI" id="CHEBI:57783"/>
    </ligand>
</feature>
<feature type="binding site" evidence="13">
    <location>
        <position position="147"/>
    </location>
    <ligand>
        <name>NADPH</name>
        <dbReference type="ChEBI" id="CHEBI:57783"/>
    </ligand>
</feature>
<dbReference type="GO" id="GO:0005829">
    <property type="term" value="C:cytosol"/>
    <property type="evidence" value="ECO:0007669"/>
    <property type="project" value="TreeGrafter"/>
</dbReference>
<proteinExistence type="inferred from homology"/>
<evidence type="ECO:0000256" key="2">
    <source>
        <dbReference type="ARBA" id="ARBA00022516"/>
    </source>
</evidence>
<feature type="binding site" evidence="13">
    <location>
        <position position="143"/>
    </location>
    <ligand>
        <name>sn-glycerol 3-phosphate</name>
        <dbReference type="ChEBI" id="CHEBI:57597"/>
    </ligand>
</feature>
<dbReference type="Pfam" id="PF07479">
    <property type="entry name" value="NAD_Gly3P_dh_C"/>
    <property type="match status" value="1"/>
</dbReference>
<evidence type="ECO:0000256" key="9">
    <source>
        <dbReference type="ARBA" id="ARBA00052716"/>
    </source>
</evidence>
<dbReference type="HAMAP" id="MF_00394">
    <property type="entry name" value="NAD_Glyc3P_dehydrog"/>
    <property type="match status" value="1"/>
</dbReference>
<dbReference type="InterPro" id="IPR008927">
    <property type="entry name" value="6-PGluconate_DH-like_C_sf"/>
</dbReference>
<keyword evidence="6 13" id="KW-0443">Lipid metabolism</keyword>
<keyword evidence="5 13" id="KW-0520">NAD</keyword>
<dbReference type="GO" id="GO:0141152">
    <property type="term" value="F:glycerol-3-phosphate dehydrogenase (NAD+) activity"/>
    <property type="evidence" value="ECO:0007669"/>
    <property type="project" value="RHEA"/>
</dbReference>
<dbReference type="STRING" id="1194090.SAMN05443144_11314"/>
<dbReference type="Pfam" id="PF01210">
    <property type="entry name" value="NAD_Gly3P_dh_N"/>
    <property type="match status" value="1"/>
</dbReference>
<dbReference type="SUPFAM" id="SSF48179">
    <property type="entry name" value="6-phosphogluconate dehydrogenase C-terminal domain-like"/>
    <property type="match status" value="1"/>
</dbReference>
<accession>A0A1M5ECA9</accession>
<keyword evidence="8 13" id="KW-1208">Phospholipid metabolism</keyword>
<dbReference type="GO" id="GO:0051287">
    <property type="term" value="F:NAD binding"/>
    <property type="evidence" value="ECO:0007669"/>
    <property type="project" value="InterPro"/>
</dbReference>
<keyword evidence="7 13" id="KW-0594">Phospholipid biosynthesis</keyword>
<feature type="binding site" evidence="13">
    <location>
        <position position="288"/>
    </location>
    <ligand>
        <name>NADPH</name>
        <dbReference type="ChEBI" id="CHEBI:57783"/>
    </ligand>
</feature>
<comment type="caution">
    <text evidence="13">Lacks conserved residue(s) required for the propagation of feature annotation.</text>
</comment>
<feature type="binding site" evidence="16">
    <location>
        <begin position="13"/>
        <end position="18"/>
    </location>
    <ligand>
        <name>NAD(+)</name>
        <dbReference type="ChEBI" id="CHEBI:57540"/>
    </ligand>
</feature>
<dbReference type="PRINTS" id="PR00077">
    <property type="entry name" value="GPDHDRGNASE"/>
</dbReference>
<comment type="catalytic activity">
    <reaction evidence="9">
        <text>sn-glycerol 3-phosphate + NADP(+) = dihydroxyacetone phosphate + NADPH + H(+)</text>
        <dbReference type="Rhea" id="RHEA:11096"/>
        <dbReference type="ChEBI" id="CHEBI:15378"/>
        <dbReference type="ChEBI" id="CHEBI:57597"/>
        <dbReference type="ChEBI" id="CHEBI:57642"/>
        <dbReference type="ChEBI" id="CHEBI:57783"/>
        <dbReference type="ChEBI" id="CHEBI:58349"/>
        <dbReference type="EC" id="1.1.1.94"/>
    </reaction>
    <physiologicalReaction direction="right-to-left" evidence="9">
        <dbReference type="Rhea" id="RHEA:11098"/>
    </physiologicalReaction>
</comment>
<dbReference type="PROSITE" id="PS00957">
    <property type="entry name" value="NAD_G3PDH"/>
    <property type="match status" value="1"/>
</dbReference>
<feature type="binding site" evidence="16">
    <location>
        <position position="147"/>
    </location>
    <ligand>
        <name>NAD(+)</name>
        <dbReference type="ChEBI" id="CHEBI:57540"/>
    </ligand>
</feature>
<evidence type="ECO:0000256" key="17">
    <source>
        <dbReference type="RuleBase" id="RU000437"/>
    </source>
</evidence>
<evidence type="ECO:0000256" key="14">
    <source>
        <dbReference type="PIRSR" id="PIRSR000114-1"/>
    </source>
</evidence>
<keyword evidence="21" id="KW-1185">Reference proteome</keyword>
<feature type="binding site" evidence="13">
    <location>
        <position position="262"/>
    </location>
    <ligand>
        <name>NADPH</name>
        <dbReference type="ChEBI" id="CHEBI:57783"/>
    </ligand>
</feature>
<feature type="binding site" evidence="13">
    <location>
        <position position="261"/>
    </location>
    <ligand>
        <name>sn-glycerol 3-phosphate</name>
        <dbReference type="ChEBI" id="CHEBI:57597"/>
    </ligand>
</feature>
<dbReference type="GO" id="GO:0046168">
    <property type="term" value="P:glycerol-3-phosphate catabolic process"/>
    <property type="evidence" value="ECO:0007669"/>
    <property type="project" value="InterPro"/>
</dbReference>
<gene>
    <name evidence="13" type="primary">gpsA</name>
    <name evidence="20" type="ORF">SAMN05443144_11314</name>
</gene>
<comment type="catalytic activity">
    <reaction evidence="13">
        <text>sn-glycerol 3-phosphate + NAD(+) = dihydroxyacetone phosphate + NADH + H(+)</text>
        <dbReference type="Rhea" id="RHEA:11092"/>
        <dbReference type="ChEBI" id="CHEBI:15378"/>
        <dbReference type="ChEBI" id="CHEBI:57540"/>
        <dbReference type="ChEBI" id="CHEBI:57597"/>
        <dbReference type="ChEBI" id="CHEBI:57642"/>
        <dbReference type="ChEBI" id="CHEBI:57945"/>
        <dbReference type="EC" id="1.1.1.94"/>
    </reaction>
</comment>
<dbReference type="EC" id="1.1.1.94" evidence="10 13"/>
<comment type="subcellular location">
    <subcellularLocation>
        <location evidence="13">Cytoplasm</location>
    </subcellularLocation>
</comment>
<dbReference type="SUPFAM" id="SSF51735">
    <property type="entry name" value="NAD(P)-binding Rossmann-fold domains"/>
    <property type="match status" value="1"/>
</dbReference>
<evidence type="ECO:0000256" key="3">
    <source>
        <dbReference type="ARBA" id="ARBA00022857"/>
    </source>
</evidence>
<feature type="active site" description="Proton acceptor" evidence="13 14">
    <location>
        <position position="198"/>
    </location>
</feature>
<protein>
    <recommendedName>
        <fullName evidence="11 13">Glycerol-3-phosphate dehydrogenase [NAD(P)+]</fullName>
        <ecNumber evidence="10 13">1.1.1.94</ecNumber>
    </recommendedName>
    <alternativeName>
        <fullName evidence="13">NAD(P)(+)-dependent glycerol-3-phosphate dehydrogenase</fullName>
    </alternativeName>
    <alternativeName>
        <fullName evidence="12 13">NAD(P)H-dependent dihydroxyacetone-phosphate reductase</fullName>
    </alternativeName>
</protein>
<evidence type="ECO:0000256" key="4">
    <source>
        <dbReference type="ARBA" id="ARBA00023002"/>
    </source>
</evidence>
<dbReference type="AlphaFoldDB" id="A0A1M5ECA9"/>
<evidence type="ECO:0000256" key="7">
    <source>
        <dbReference type="ARBA" id="ARBA00023209"/>
    </source>
</evidence>
<feature type="binding site" evidence="13">
    <location>
        <position position="111"/>
    </location>
    <ligand>
        <name>sn-glycerol 3-phosphate</name>
        <dbReference type="ChEBI" id="CHEBI:57597"/>
    </ligand>
</feature>
<feature type="binding site" evidence="13">
    <location>
        <position position="251"/>
    </location>
    <ligand>
        <name>sn-glycerol 3-phosphate</name>
        <dbReference type="ChEBI" id="CHEBI:57597"/>
    </ligand>
</feature>
<dbReference type="InterPro" id="IPR006168">
    <property type="entry name" value="G3P_DH_NAD-dep"/>
</dbReference>
<evidence type="ECO:0000256" key="5">
    <source>
        <dbReference type="ARBA" id="ARBA00023027"/>
    </source>
</evidence>
<dbReference type="FunFam" id="1.10.1040.10:FF:000001">
    <property type="entry name" value="Glycerol-3-phosphate dehydrogenase [NAD(P)+]"/>
    <property type="match status" value="1"/>
</dbReference>
<evidence type="ECO:0000313" key="20">
    <source>
        <dbReference type="EMBL" id="SHF76764.1"/>
    </source>
</evidence>
<keyword evidence="3 13" id="KW-0521">NADP</keyword>
<evidence type="ECO:0000256" key="12">
    <source>
        <dbReference type="ARBA" id="ARBA00080511"/>
    </source>
</evidence>
<feature type="binding site" evidence="13">
    <location>
        <position position="198"/>
    </location>
    <ligand>
        <name>sn-glycerol 3-phosphate</name>
        <dbReference type="ChEBI" id="CHEBI:57597"/>
    </ligand>
</feature>
<feature type="binding site" evidence="13">
    <location>
        <position position="286"/>
    </location>
    <ligand>
        <name>NADPH</name>
        <dbReference type="ChEBI" id="CHEBI:57783"/>
    </ligand>
</feature>
<evidence type="ECO:0000256" key="13">
    <source>
        <dbReference type="HAMAP-Rule" id="MF_00394"/>
    </source>
</evidence>
<dbReference type="Gene3D" id="3.40.50.720">
    <property type="entry name" value="NAD(P)-binding Rossmann-like Domain"/>
    <property type="match status" value="1"/>
</dbReference>
<dbReference type="NCBIfam" id="NF000940">
    <property type="entry name" value="PRK00094.1-2"/>
    <property type="match status" value="1"/>
</dbReference>
<dbReference type="OrthoDB" id="9812273at2"/>
<keyword evidence="13" id="KW-0963">Cytoplasm</keyword>
<organism evidence="20 21">
    <name type="scientific">Fodinibius roseus</name>
    <dbReference type="NCBI Taxonomy" id="1194090"/>
    <lineage>
        <taxon>Bacteria</taxon>
        <taxon>Pseudomonadati</taxon>
        <taxon>Balneolota</taxon>
        <taxon>Balneolia</taxon>
        <taxon>Balneolales</taxon>
        <taxon>Balneolaceae</taxon>
        <taxon>Fodinibius</taxon>
    </lineage>
</organism>
<sequence>MSSSKVEKITIIGAGSFGTALSVVLARAGNKVQLWARESEVAYGINKHHRNPSYISDVTLPDSVTCYTNLEQCLDDPGMVVFATPSHVMRGVAERIKPFFNGNEIIVSVAKGIENKTFLTMSQVLTEVLRGKIIEDHIGVLSGPSHAEEVSTFKPTTVVASAYSKRTTRIIQDTFLTPMFRVYLNYDIIGVEIGGAVKNIMAIAAGIIDGAKLGDNAKAAVITRGLHEMKRLGMKLGGSQDTFSGLSGIGDLVVTCTSEHSRNRFVGYNIGKGKKLEDITSQMNMVAEGVKTTRSVFEWSKQLKVEMPITSAIYQVLFEREDPEDVLYELMTRNPKEEIVI</sequence>
<feature type="binding site" evidence="15">
    <location>
        <begin position="262"/>
        <end position="263"/>
    </location>
    <ligand>
        <name>substrate</name>
    </ligand>
</feature>
<evidence type="ECO:0000259" key="19">
    <source>
        <dbReference type="Pfam" id="PF07479"/>
    </source>
</evidence>
<dbReference type="PANTHER" id="PTHR11728:SF1">
    <property type="entry name" value="GLYCEROL-3-PHOSPHATE DEHYDROGENASE [NAD(+)] 2, CHLOROPLASTIC"/>
    <property type="match status" value="1"/>
</dbReference>
<dbReference type="Proteomes" id="UP000184041">
    <property type="component" value="Unassembled WGS sequence"/>
</dbReference>
<dbReference type="InterPro" id="IPR036291">
    <property type="entry name" value="NAD(P)-bd_dom_sf"/>
</dbReference>
<dbReference type="EMBL" id="FQUS01000013">
    <property type="protein sequence ID" value="SHF76764.1"/>
    <property type="molecule type" value="Genomic_DNA"/>
</dbReference>
<dbReference type="NCBIfam" id="NF000942">
    <property type="entry name" value="PRK00094.1-4"/>
    <property type="match status" value="1"/>
</dbReference>
<dbReference type="Gene3D" id="1.10.1040.10">
    <property type="entry name" value="N-(1-d-carboxylethyl)-l-norvaline Dehydrogenase, domain 2"/>
    <property type="match status" value="1"/>
</dbReference>
<evidence type="ECO:0000256" key="8">
    <source>
        <dbReference type="ARBA" id="ARBA00023264"/>
    </source>
</evidence>
<dbReference type="InterPro" id="IPR011128">
    <property type="entry name" value="G3P_DH_NAD-dep_N"/>
</dbReference>
<evidence type="ECO:0000256" key="15">
    <source>
        <dbReference type="PIRSR" id="PIRSR000114-2"/>
    </source>
</evidence>
<reference evidence="20 21" key="1">
    <citation type="submission" date="2016-11" db="EMBL/GenBank/DDBJ databases">
        <authorList>
            <person name="Jaros S."/>
            <person name="Januszkiewicz K."/>
            <person name="Wedrychowicz H."/>
        </authorList>
    </citation>
    <scope>NUCLEOTIDE SEQUENCE [LARGE SCALE GENOMIC DNA]</scope>
    <source>
        <strain evidence="20 21">DSM 21986</strain>
    </source>
</reference>
<evidence type="ECO:0000256" key="16">
    <source>
        <dbReference type="PIRSR" id="PIRSR000114-3"/>
    </source>
</evidence>
<comment type="pathway">
    <text evidence="13">Membrane lipid metabolism; glycerophospholipid metabolism.</text>
</comment>
<dbReference type="InterPro" id="IPR006109">
    <property type="entry name" value="G3P_DH_NAD-dep_C"/>
</dbReference>
<feature type="domain" description="Glycerol-3-phosphate dehydrogenase NAD-dependent N-terminal" evidence="18">
    <location>
        <begin position="8"/>
        <end position="165"/>
    </location>
</feature>
<dbReference type="GO" id="GO:0006650">
    <property type="term" value="P:glycerophospholipid metabolic process"/>
    <property type="evidence" value="ECO:0007669"/>
    <property type="project" value="UniProtKB-UniRule"/>
</dbReference>
<feature type="binding site" evidence="16">
    <location>
        <position position="262"/>
    </location>
    <ligand>
        <name>NAD(+)</name>
        <dbReference type="ChEBI" id="CHEBI:57540"/>
    </ligand>
</feature>
<dbReference type="RefSeq" id="WP_073064711.1">
    <property type="nucleotide sequence ID" value="NZ_FQUS01000013.1"/>
</dbReference>
<evidence type="ECO:0000259" key="18">
    <source>
        <dbReference type="Pfam" id="PF01210"/>
    </source>
</evidence>
<dbReference type="UniPathway" id="UPA00940"/>
<dbReference type="PANTHER" id="PTHR11728">
    <property type="entry name" value="GLYCEROL-3-PHOSPHATE DEHYDROGENASE"/>
    <property type="match status" value="1"/>
</dbReference>
<dbReference type="GO" id="GO:0046167">
    <property type="term" value="P:glycerol-3-phosphate biosynthetic process"/>
    <property type="evidence" value="ECO:0007669"/>
    <property type="project" value="UniProtKB-UniRule"/>
</dbReference>
<feature type="binding site" evidence="13">
    <location>
        <position position="17"/>
    </location>
    <ligand>
        <name>NADPH</name>
        <dbReference type="ChEBI" id="CHEBI:57783"/>
    </ligand>
</feature>
<dbReference type="FunFam" id="3.40.50.720:FF:000019">
    <property type="entry name" value="Glycerol-3-phosphate dehydrogenase [NAD(P)+]"/>
    <property type="match status" value="1"/>
</dbReference>
<comment type="function">
    <text evidence="13">Catalyzes the reduction of the glycolytic intermediate dihydroxyacetone phosphate (DHAP) to sn-glycerol 3-phosphate (G3P), the key precursor for phospholipid synthesis.</text>
</comment>
<dbReference type="GO" id="GO:0141153">
    <property type="term" value="F:glycerol-3-phosphate dehydrogenase (NADP+) activity"/>
    <property type="evidence" value="ECO:0007669"/>
    <property type="project" value="RHEA"/>
</dbReference>